<dbReference type="EMBL" id="BSDQ01000001">
    <property type="protein sequence ID" value="GLI30070.1"/>
    <property type="molecule type" value="Genomic_DNA"/>
</dbReference>
<comment type="caution">
    <text evidence="1">The sequence shown here is derived from an EMBL/GenBank/DDBJ whole genome shotgun (WGS) entry which is preliminary data.</text>
</comment>
<protein>
    <submittedName>
        <fullName evidence="1">Uncharacterized protein</fullName>
    </submittedName>
</protein>
<sequence length="79" mass="8847">MEPVGPTSAGSLGVVRCLARYACTRPLRRTRTDWIVTGSDQRREDRRGWRVDAAGHRLPEPRASVQVIVENGCVRADMQ</sequence>
<name>A0ABQ5RGV3_9MICO</name>
<evidence type="ECO:0000313" key="2">
    <source>
        <dbReference type="Proteomes" id="UP001144451"/>
    </source>
</evidence>
<keyword evidence="2" id="KW-1185">Reference proteome</keyword>
<gene>
    <name evidence="1" type="ORF">BCONGLO52_09110</name>
</gene>
<dbReference type="Proteomes" id="UP001144451">
    <property type="component" value="Unassembled WGS sequence"/>
</dbReference>
<reference evidence="1" key="1">
    <citation type="submission" date="2022-12" db="EMBL/GenBank/DDBJ databases">
        <title>Reference genome sequencing for broad-spectrum identification of bacterial and archaeal isolates by mass spectrometry.</title>
        <authorList>
            <person name="Sekiguchi Y."/>
            <person name="Tourlousse D.M."/>
        </authorList>
    </citation>
    <scope>NUCLEOTIDE SEQUENCE</scope>
    <source>
        <strain evidence="1">5-2</strain>
    </source>
</reference>
<proteinExistence type="predicted"/>
<evidence type="ECO:0000313" key="1">
    <source>
        <dbReference type="EMBL" id="GLI30070.1"/>
    </source>
</evidence>
<accession>A0ABQ5RGV3</accession>
<organism evidence="1 2">
    <name type="scientific">Brachybacterium conglomeratum</name>
    <dbReference type="NCBI Taxonomy" id="47846"/>
    <lineage>
        <taxon>Bacteria</taxon>
        <taxon>Bacillati</taxon>
        <taxon>Actinomycetota</taxon>
        <taxon>Actinomycetes</taxon>
        <taxon>Micrococcales</taxon>
        <taxon>Dermabacteraceae</taxon>
        <taxon>Brachybacterium</taxon>
    </lineage>
</organism>